<proteinExistence type="predicted"/>
<organism evidence="1 2">
    <name type="scientific">Cichorium intybus</name>
    <name type="common">Chicory</name>
    <dbReference type="NCBI Taxonomy" id="13427"/>
    <lineage>
        <taxon>Eukaryota</taxon>
        <taxon>Viridiplantae</taxon>
        <taxon>Streptophyta</taxon>
        <taxon>Embryophyta</taxon>
        <taxon>Tracheophyta</taxon>
        <taxon>Spermatophyta</taxon>
        <taxon>Magnoliopsida</taxon>
        <taxon>eudicotyledons</taxon>
        <taxon>Gunneridae</taxon>
        <taxon>Pentapetalae</taxon>
        <taxon>asterids</taxon>
        <taxon>campanulids</taxon>
        <taxon>Asterales</taxon>
        <taxon>Asteraceae</taxon>
        <taxon>Cichorioideae</taxon>
        <taxon>Cichorieae</taxon>
        <taxon>Cichoriinae</taxon>
        <taxon>Cichorium</taxon>
    </lineage>
</organism>
<evidence type="ECO:0000313" key="1">
    <source>
        <dbReference type="EMBL" id="KAI3701179.1"/>
    </source>
</evidence>
<sequence>MGKNRSVCSFNLKQKDEELTQKDKELMSLVRCSDKLTKFWRSSPYFLEDPSVDGKKDESRIKRPPLSDYMMTTSDYLPSDLALQKMDIFEKLDQGQDEEKKEDEDEDEDEDMENIEEDEDYEDDDYAQNQDFDDDEDDFNMNDGFGDDEGCY</sequence>
<accession>A0ACB8ZU09</accession>
<comment type="caution">
    <text evidence="1">The sequence shown here is derived from an EMBL/GenBank/DDBJ whole genome shotgun (WGS) entry which is preliminary data.</text>
</comment>
<name>A0ACB8ZU09_CICIN</name>
<reference evidence="1 2" key="2">
    <citation type="journal article" date="2022" name="Mol. Ecol. Resour.">
        <title>The genomes of chicory, endive, great burdock and yacon provide insights into Asteraceae paleo-polyploidization history and plant inulin production.</title>
        <authorList>
            <person name="Fan W."/>
            <person name="Wang S."/>
            <person name="Wang H."/>
            <person name="Wang A."/>
            <person name="Jiang F."/>
            <person name="Liu H."/>
            <person name="Zhao H."/>
            <person name="Xu D."/>
            <person name="Zhang Y."/>
        </authorList>
    </citation>
    <scope>NUCLEOTIDE SEQUENCE [LARGE SCALE GENOMIC DNA]</scope>
    <source>
        <strain evidence="2">cv. Punajuju</strain>
        <tissue evidence="1">Leaves</tissue>
    </source>
</reference>
<dbReference type="EMBL" id="CM042016">
    <property type="protein sequence ID" value="KAI3701179.1"/>
    <property type="molecule type" value="Genomic_DNA"/>
</dbReference>
<keyword evidence="2" id="KW-1185">Reference proteome</keyword>
<protein>
    <submittedName>
        <fullName evidence="1">Uncharacterized protein</fullName>
    </submittedName>
</protein>
<dbReference type="Proteomes" id="UP001055811">
    <property type="component" value="Linkage Group LG08"/>
</dbReference>
<gene>
    <name evidence="1" type="ORF">L2E82_45827</name>
</gene>
<reference evidence="2" key="1">
    <citation type="journal article" date="2022" name="Mol. Ecol. Resour.">
        <title>The genomes of chicory, endive, great burdock and yacon provide insights into Asteraceae palaeo-polyploidization history and plant inulin production.</title>
        <authorList>
            <person name="Fan W."/>
            <person name="Wang S."/>
            <person name="Wang H."/>
            <person name="Wang A."/>
            <person name="Jiang F."/>
            <person name="Liu H."/>
            <person name="Zhao H."/>
            <person name="Xu D."/>
            <person name="Zhang Y."/>
        </authorList>
    </citation>
    <scope>NUCLEOTIDE SEQUENCE [LARGE SCALE GENOMIC DNA]</scope>
    <source>
        <strain evidence="2">cv. Punajuju</strain>
    </source>
</reference>
<evidence type="ECO:0000313" key="2">
    <source>
        <dbReference type="Proteomes" id="UP001055811"/>
    </source>
</evidence>